<proteinExistence type="predicted"/>
<dbReference type="RefSeq" id="XP_013951884.1">
    <property type="nucleotide sequence ID" value="XM_014096409.1"/>
</dbReference>
<dbReference type="EMBL" id="ABDF02000088">
    <property type="protein sequence ID" value="EHK17688.1"/>
    <property type="molecule type" value="Genomic_DNA"/>
</dbReference>
<dbReference type="GeneID" id="25794185"/>
<reference evidence="1 2" key="1">
    <citation type="journal article" date="2011" name="Genome Biol.">
        <title>Comparative genome sequence analysis underscores mycoparasitism as the ancestral life style of Trichoderma.</title>
        <authorList>
            <person name="Kubicek C.P."/>
            <person name="Herrera-Estrella A."/>
            <person name="Seidl-Seiboth V."/>
            <person name="Martinez D.A."/>
            <person name="Druzhinina I.S."/>
            <person name="Thon M."/>
            <person name="Zeilinger S."/>
            <person name="Casas-Flores S."/>
            <person name="Horwitz B.A."/>
            <person name="Mukherjee P.K."/>
            <person name="Mukherjee M."/>
            <person name="Kredics L."/>
            <person name="Alcaraz L.D."/>
            <person name="Aerts A."/>
            <person name="Antal Z."/>
            <person name="Atanasova L."/>
            <person name="Cervantes-Badillo M.G."/>
            <person name="Challacombe J."/>
            <person name="Chertkov O."/>
            <person name="McCluskey K."/>
            <person name="Coulpier F."/>
            <person name="Deshpande N."/>
            <person name="von Doehren H."/>
            <person name="Ebbole D.J."/>
            <person name="Esquivel-Naranjo E.U."/>
            <person name="Fekete E."/>
            <person name="Flipphi M."/>
            <person name="Glaser F."/>
            <person name="Gomez-Rodriguez E.Y."/>
            <person name="Gruber S."/>
            <person name="Han C."/>
            <person name="Henrissat B."/>
            <person name="Hermosa R."/>
            <person name="Hernandez-Onate M."/>
            <person name="Karaffa L."/>
            <person name="Kosti I."/>
            <person name="Le Crom S."/>
            <person name="Lindquist E."/>
            <person name="Lucas S."/>
            <person name="Luebeck M."/>
            <person name="Luebeck P.S."/>
            <person name="Margeot A."/>
            <person name="Metz B."/>
            <person name="Misra M."/>
            <person name="Nevalainen H."/>
            <person name="Omann M."/>
            <person name="Packer N."/>
            <person name="Perrone G."/>
            <person name="Uresti-Rivera E.E."/>
            <person name="Salamov A."/>
            <person name="Schmoll M."/>
            <person name="Seiboth B."/>
            <person name="Shapiro H."/>
            <person name="Sukno S."/>
            <person name="Tamayo-Ramos J.A."/>
            <person name="Tisch D."/>
            <person name="Wiest A."/>
            <person name="Wilkinson H.H."/>
            <person name="Zhang M."/>
            <person name="Coutinho P.M."/>
            <person name="Kenerley C.M."/>
            <person name="Monte E."/>
            <person name="Baker S.E."/>
            <person name="Grigoriev I.V."/>
        </authorList>
    </citation>
    <scope>NUCLEOTIDE SEQUENCE [LARGE SCALE GENOMIC DNA]</scope>
    <source>
        <strain evidence="2">Gv29-8 / FGSC 10586</strain>
    </source>
</reference>
<protein>
    <recommendedName>
        <fullName evidence="3">F-box domain-containing protein</fullName>
    </recommendedName>
</protein>
<dbReference type="STRING" id="413071.G9N6C6"/>
<accession>G9N6C6</accession>
<keyword evidence="2" id="KW-1185">Reference proteome</keyword>
<dbReference type="OMA" id="CCKLHPI"/>
<name>G9N6C6_HYPVG</name>
<dbReference type="InParanoid" id="G9N6C6"/>
<evidence type="ECO:0000313" key="2">
    <source>
        <dbReference type="Proteomes" id="UP000007115"/>
    </source>
</evidence>
<dbReference type="Proteomes" id="UP000007115">
    <property type="component" value="Unassembled WGS sequence"/>
</dbReference>
<organism evidence="1 2">
    <name type="scientific">Hypocrea virens (strain Gv29-8 / FGSC 10586)</name>
    <name type="common">Gliocladium virens</name>
    <name type="synonym">Trichoderma virens</name>
    <dbReference type="NCBI Taxonomy" id="413071"/>
    <lineage>
        <taxon>Eukaryota</taxon>
        <taxon>Fungi</taxon>
        <taxon>Dikarya</taxon>
        <taxon>Ascomycota</taxon>
        <taxon>Pezizomycotina</taxon>
        <taxon>Sordariomycetes</taxon>
        <taxon>Hypocreomycetidae</taxon>
        <taxon>Hypocreales</taxon>
        <taxon>Hypocreaceae</taxon>
        <taxon>Trichoderma</taxon>
    </lineage>
</organism>
<dbReference type="AlphaFoldDB" id="G9N6C6"/>
<evidence type="ECO:0000313" key="1">
    <source>
        <dbReference type="EMBL" id="EHK17688.1"/>
    </source>
</evidence>
<comment type="caution">
    <text evidence="1">The sequence shown here is derived from an EMBL/GenBank/DDBJ whole genome shotgun (WGS) entry which is preliminary data.</text>
</comment>
<sequence length="387" mass="44718">MRCLLFLRRLLDKGCHHHRDHDQKDPSAAILQLSLDILSLITDNLALHDKFLLSHTCKALRQVTFQNWDFVLSRLSFEDQSGFWVGLAYTLPNRWACLKCCKLHHIDTSDVPAAFQTVRYRGIPCSIKHSRGIEVEVYSMQHYHIQFALKLSRLGKVHQRYLAALMDTYTRTGISFIPPLADSYTAEPRIINKRFILLEEWNIRNNTSTALPLFPDKSRLPLPVCPHMRMLFGGPARSRSWKQSSIHRMVHMSNNNNMRQLEEFVLLKEVTLLEDGIALAYESPGQWIFNSCLHCPTDFAIMISTDEREATIRAWHDFGIEGSPIDISWKAHVADKNRHWLDVGPYVDYSHGSIRELWSEGISHRTRTSQGKLRSVFTKLIESLSEV</sequence>
<evidence type="ECO:0008006" key="3">
    <source>
        <dbReference type="Google" id="ProtNLM"/>
    </source>
</evidence>
<dbReference type="OrthoDB" id="4879927at2759"/>
<dbReference type="HOGENOM" id="CLU_058270_0_0_1"/>
<dbReference type="eggNOG" id="ENOG502R122">
    <property type="taxonomic scope" value="Eukaryota"/>
</dbReference>
<gene>
    <name evidence="1" type="ORF">TRIVIDRAFT_43338</name>
</gene>
<dbReference type="VEuPathDB" id="FungiDB:TRIVIDRAFT_43338"/>